<organism evidence="2 3">
    <name type="scientific">Coptis chinensis</name>
    <dbReference type="NCBI Taxonomy" id="261450"/>
    <lineage>
        <taxon>Eukaryota</taxon>
        <taxon>Viridiplantae</taxon>
        <taxon>Streptophyta</taxon>
        <taxon>Embryophyta</taxon>
        <taxon>Tracheophyta</taxon>
        <taxon>Spermatophyta</taxon>
        <taxon>Magnoliopsida</taxon>
        <taxon>Ranunculales</taxon>
        <taxon>Ranunculaceae</taxon>
        <taxon>Coptidoideae</taxon>
        <taxon>Coptis</taxon>
    </lineage>
</organism>
<evidence type="ECO:0000259" key="1">
    <source>
        <dbReference type="Pfam" id="PF14432"/>
    </source>
</evidence>
<reference evidence="2 3" key="1">
    <citation type="submission" date="2020-10" db="EMBL/GenBank/DDBJ databases">
        <title>The Coptis chinensis genome and diversification of protoberbering-type alkaloids.</title>
        <authorList>
            <person name="Wang B."/>
            <person name="Shu S."/>
            <person name="Song C."/>
            <person name="Liu Y."/>
        </authorList>
    </citation>
    <scope>NUCLEOTIDE SEQUENCE [LARGE SCALE GENOMIC DNA]</scope>
    <source>
        <strain evidence="2">HL-2020</strain>
        <tissue evidence="2">Leaf</tissue>
    </source>
</reference>
<protein>
    <recommendedName>
        <fullName evidence="1">DYW domain-containing protein</fullName>
    </recommendedName>
</protein>
<gene>
    <name evidence="2" type="ORF">IFM89_029038</name>
</gene>
<name>A0A835IGT7_9MAGN</name>
<sequence length="238" mass="26704">MQSLVTVQARARAQRSQMAKGTHLLAHRHIEDNVKVVEMDFGQSRGSTKSRNGYLTNDHVERVDQRYLPHHYTELKQNCLCHMLLAKMSPNACSRHFDDYSVSTEQSRSCHNSSVSKPDPSTLQLSVAPSHCDGIVMNLATWAMTSKMREKEVRKNPGCSLMEAEDGIIHELFAGDITHPKSKEIKEALEDLLQTSFGLLTTTAGIPIKIVKNLRVCEDFHTVMCGASLIMRREIVEG</sequence>
<dbReference type="AlphaFoldDB" id="A0A835IGT7"/>
<dbReference type="EMBL" id="JADFTS010000003">
    <property type="protein sequence ID" value="KAF9616262.1"/>
    <property type="molecule type" value="Genomic_DNA"/>
</dbReference>
<accession>A0A835IGT7</accession>
<dbReference type="InterPro" id="IPR032867">
    <property type="entry name" value="DYW_dom"/>
</dbReference>
<keyword evidence="3" id="KW-1185">Reference proteome</keyword>
<evidence type="ECO:0000313" key="3">
    <source>
        <dbReference type="Proteomes" id="UP000631114"/>
    </source>
</evidence>
<dbReference type="Pfam" id="PF14432">
    <property type="entry name" value="DYW_deaminase"/>
    <property type="match status" value="1"/>
</dbReference>
<comment type="caution">
    <text evidence="2">The sequence shown here is derived from an EMBL/GenBank/DDBJ whole genome shotgun (WGS) entry which is preliminary data.</text>
</comment>
<evidence type="ECO:0000313" key="2">
    <source>
        <dbReference type="EMBL" id="KAF9616262.1"/>
    </source>
</evidence>
<dbReference type="GO" id="GO:0008270">
    <property type="term" value="F:zinc ion binding"/>
    <property type="evidence" value="ECO:0007669"/>
    <property type="project" value="InterPro"/>
</dbReference>
<feature type="domain" description="DYW" evidence="1">
    <location>
        <begin position="190"/>
        <end position="236"/>
    </location>
</feature>
<dbReference type="Proteomes" id="UP000631114">
    <property type="component" value="Unassembled WGS sequence"/>
</dbReference>
<proteinExistence type="predicted"/>